<gene>
    <name evidence="2" type="ordered locus">Desmer_1674</name>
</gene>
<dbReference type="SUPFAM" id="SSF53300">
    <property type="entry name" value="vWA-like"/>
    <property type="match status" value="1"/>
</dbReference>
<sequence length="454" mass="52375">MGAMNGWTFIRLINALRQVSLSISSQDILDAETCLARYPEIPPKQILRSLFIHRPQDTGVFETVWRIVVGCSEFLNSEVSKDTSVKKDLENNNSPGIGGQGTGRGTGGISLTNSGDILDSAKISRMISLSRIEELVGSEQEFEDVVKKILTDLDYFTWINSFDLAYQRGSLSEDDWILHHNARATIINEIQQQILTVQVRHYNSWEPVVRQHWLYKSLSLLSEEEKELVKSSIKKWTRKLALKQGARWKSSKKGTIDIAQIIRQSVQWDGHFFKLYFRHKIPQVPELVVLCDVSNSMASFVEFLIYVVTCFRERIRKVRILFFIDSIWDVTEFVWNEELTEVKQEIKSWGHKVSSGFSDYGAVFKELAEKKLQGISSQAVLVILGDGKNNYHQAQAEYLAQIAEKVRKVFWLNPLEKNEWSEPDNTMKDYQIYCSKVYRCRTARDLQIIVQDVF</sequence>
<dbReference type="AlphaFoldDB" id="J7IWZ5"/>
<keyword evidence="3" id="KW-1185">Reference proteome</keyword>
<reference evidence="3" key="2">
    <citation type="submission" date="2012-08" db="EMBL/GenBank/DDBJ databases">
        <title>Finished genome of Desulfosporosinus meridiei DSM 13257.</title>
        <authorList>
            <person name="Huntemann M."/>
            <person name="Wei C.-L."/>
            <person name="Han J."/>
            <person name="Detter J.C."/>
            <person name="Han C."/>
            <person name="Davenport K."/>
            <person name="Daligault H."/>
            <person name="Erkkila T."/>
            <person name="Gu W."/>
            <person name="Munk A.C.C."/>
            <person name="Teshima H."/>
            <person name="Xu Y."/>
            <person name="Chain P."/>
            <person name="Tapia R."/>
            <person name="Chen A."/>
            <person name="Krypides N."/>
            <person name="Mavromatis K."/>
            <person name="Markowitz V."/>
            <person name="Szeto E."/>
            <person name="Ivanova N."/>
            <person name="Mikhailova N."/>
            <person name="Ovchinnikova G."/>
            <person name="Pagani I."/>
            <person name="Pati A."/>
            <person name="Goodwin L."/>
            <person name="Peters L."/>
            <person name="Pitluck S."/>
            <person name="Woyke T."/>
            <person name="Pester M."/>
            <person name="Spring S."/>
            <person name="Ollivier B."/>
            <person name="Rattei T."/>
            <person name="Klenk H.-P."/>
            <person name="Wagner M."/>
            <person name="Loy A."/>
        </authorList>
    </citation>
    <scope>NUCLEOTIDE SEQUENCE [LARGE SCALE GENOMIC DNA]</scope>
    <source>
        <strain evidence="3">ATCC BAA-275 / DSM 13257 / NCIMB 13706 / S10</strain>
    </source>
</reference>
<feature type="region of interest" description="Disordered" evidence="1">
    <location>
        <begin position="86"/>
        <end position="106"/>
    </location>
</feature>
<evidence type="ECO:0000256" key="1">
    <source>
        <dbReference type="SAM" id="MobiDB-lite"/>
    </source>
</evidence>
<dbReference type="Proteomes" id="UP000005262">
    <property type="component" value="Chromosome"/>
</dbReference>
<protein>
    <submittedName>
        <fullName evidence="2">Protein containing von Willebrand factor type A (VWA) domain</fullName>
    </submittedName>
</protein>
<evidence type="ECO:0000313" key="3">
    <source>
        <dbReference type="Proteomes" id="UP000005262"/>
    </source>
</evidence>
<dbReference type="RefSeq" id="WP_014902567.1">
    <property type="nucleotide sequence ID" value="NC_018515.1"/>
</dbReference>
<proteinExistence type="predicted"/>
<evidence type="ECO:0000313" key="2">
    <source>
        <dbReference type="EMBL" id="AFQ43648.1"/>
    </source>
</evidence>
<dbReference type="Pfam" id="PF05762">
    <property type="entry name" value="VWA_CoxE"/>
    <property type="match status" value="1"/>
</dbReference>
<dbReference type="InterPro" id="IPR008912">
    <property type="entry name" value="Uncharacterised_CoxE"/>
</dbReference>
<dbReference type="HOGENOM" id="CLU_042261_2_0_9"/>
<dbReference type="InterPro" id="IPR036465">
    <property type="entry name" value="vWFA_dom_sf"/>
</dbReference>
<name>J7IWZ5_DESMD</name>
<reference evidence="2 3" key="1">
    <citation type="journal article" date="2012" name="J. Bacteriol.">
        <title>Complete genome sequences of Desulfosporosinus orientis DSM765T, Desulfosporosinus youngiae DSM17734T, Desulfosporosinus meridiei DSM13257T, and Desulfosporosinus acidiphilus DSM22704T.</title>
        <authorList>
            <person name="Pester M."/>
            <person name="Brambilla E."/>
            <person name="Alazard D."/>
            <person name="Rattei T."/>
            <person name="Weinmaier T."/>
            <person name="Han J."/>
            <person name="Lucas S."/>
            <person name="Lapidus A."/>
            <person name="Cheng J.F."/>
            <person name="Goodwin L."/>
            <person name="Pitluck S."/>
            <person name="Peters L."/>
            <person name="Ovchinnikova G."/>
            <person name="Teshima H."/>
            <person name="Detter J.C."/>
            <person name="Han C.S."/>
            <person name="Tapia R."/>
            <person name="Land M.L."/>
            <person name="Hauser L."/>
            <person name="Kyrpides N.C."/>
            <person name="Ivanova N.N."/>
            <person name="Pagani I."/>
            <person name="Huntmann M."/>
            <person name="Wei C.L."/>
            <person name="Davenport K.W."/>
            <person name="Daligault H."/>
            <person name="Chain P.S."/>
            <person name="Chen A."/>
            <person name="Mavromatis K."/>
            <person name="Markowitz V."/>
            <person name="Szeto E."/>
            <person name="Mikhailova N."/>
            <person name="Pati A."/>
            <person name="Wagner M."/>
            <person name="Woyke T."/>
            <person name="Ollivier B."/>
            <person name="Klenk H.P."/>
            <person name="Spring S."/>
            <person name="Loy A."/>
        </authorList>
    </citation>
    <scope>NUCLEOTIDE SEQUENCE [LARGE SCALE GENOMIC DNA]</scope>
    <source>
        <strain evidence="3">ATCC BAA-275 / DSM 13257 / NCIMB 13706 / S10</strain>
    </source>
</reference>
<dbReference type="STRING" id="768704.Desmer_1674"/>
<accession>J7IWZ5</accession>
<dbReference type="KEGG" id="dmi:Desmer_1674"/>
<dbReference type="PANTHER" id="PTHR39338:SF7">
    <property type="entry name" value="BLL6692 PROTEIN"/>
    <property type="match status" value="1"/>
</dbReference>
<dbReference type="EMBL" id="CP003629">
    <property type="protein sequence ID" value="AFQ43648.1"/>
    <property type="molecule type" value="Genomic_DNA"/>
</dbReference>
<dbReference type="PANTHER" id="PTHR39338">
    <property type="entry name" value="BLL5662 PROTEIN-RELATED"/>
    <property type="match status" value="1"/>
</dbReference>
<feature type="compositionally biased region" description="Gly residues" evidence="1">
    <location>
        <begin position="96"/>
        <end position="106"/>
    </location>
</feature>
<organism evidence="2 3">
    <name type="scientific">Desulfosporosinus meridiei (strain ATCC BAA-275 / DSM 13257 / KCTC 12902 / NCIMB 13706 / S10)</name>
    <dbReference type="NCBI Taxonomy" id="768704"/>
    <lineage>
        <taxon>Bacteria</taxon>
        <taxon>Bacillati</taxon>
        <taxon>Bacillota</taxon>
        <taxon>Clostridia</taxon>
        <taxon>Eubacteriales</taxon>
        <taxon>Desulfitobacteriaceae</taxon>
        <taxon>Desulfosporosinus</taxon>
    </lineage>
</organism>
<dbReference type="eggNOG" id="COG3552">
    <property type="taxonomic scope" value="Bacteria"/>
</dbReference>